<organism evidence="1 2">
    <name type="scientific">Avena sativa</name>
    <name type="common">Oat</name>
    <dbReference type="NCBI Taxonomy" id="4498"/>
    <lineage>
        <taxon>Eukaryota</taxon>
        <taxon>Viridiplantae</taxon>
        <taxon>Streptophyta</taxon>
        <taxon>Embryophyta</taxon>
        <taxon>Tracheophyta</taxon>
        <taxon>Spermatophyta</taxon>
        <taxon>Magnoliopsida</taxon>
        <taxon>Liliopsida</taxon>
        <taxon>Poales</taxon>
        <taxon>Poaceae</taxon>
        <taxon>BOP clade</taxon>
        <taxon>Pooideae</taxon>
        <taxon>Poodae</taxon>
        <taxon>Poeae</taxon>
        <taxon>Poeae Chloroplast Group 1 (Aveneae type)</taxon>
        <taxon>Aveninae</taxon>
        <taxon>Avena</taxon>
    </lineage>
</organism>
<sequence length="140" mass="16085">MKCLIYRMDEDLILIKIHHGGSFSMEGELTYNGEVSNFPDYDGDRTSYFRLVRLAKTVGWKDGDDLYYKVPGKTLENGIDLVHNDDSVRKMLSFAKKNNLAELYIKHNGHEGLPVNPRNGPNTDDKLLEEVLYLKICMPF</sequence>
<reference evidence="1" key="1">
    <citation type="submission" date="2021-05" db="EMBL/GenBank/DDBJ databases">
        <authorList>
            <person name="Scholz U."/>
            <person name="Mascher M."/>
            <person name="Fiebig A."/>
        </authorList>
    </citation>
    <scope>NUCLEOTIDE SEQUENCE [LARGE SCALE GENOMIC DNA]</scope>
</reference>
<evidence type="ECO:0000313" key="2">
    <source>
        <dbReference type="Proteomes" id="UP001732700"/>
    </source>
</evidence>
<proteinExistence type="predicted"/>
<protein>
    <submittedName>
        <fullName evidence="1">Uncharacterized protein</fullName>
    </submittedName>
</protein>
<dbReference type="EnsemblPlants" id="AVESA.00010b.r2.7CG0671130.1">
    <property type="protein sequence ID" value="AVESA.00010b.r2.7CG0671130.1.CDS.1"/>
    <property type="gene ID" value="AVESA.00010b.r2.7CG0671130"/>
</dbReference>
<keyword evidence="2" id="KW-1185">Reference proteome</keyword>
<name>A0ACD6A275_AVESA</name>
<dbReference type="Proteomes" id="UP001732700">
    <property type="component" value="Chromosome 7C"/>
</dbReference>
<accession>A0ACD6A275</accession>
<evidence type="ECO:0000313" key="1">
    <source>
        <dbReference type="EnsemblPlants" id="AVESA.00010b.r2.7CG0671130.1.CDS.1"/>
    </source>
</evidence>
<reference evidence="1" key="2">
    <citation type="submission" date="2025-09" db="UniProtKB">
        <authorList>
            <consortium name="EnsemblPlants"/>
        </authorList>
    </citation>
    <scope>IDENTIFICATION</scope>
</reference>